<sequence length="1209" mass="139348">MRLLRRLPTRHYTSKVVSGAEKPRINELGIQYLSESLHKKVFPKTSVNDYKKKRDPARLLLAQKHLKHNGLLDRKTNIEEPIQFPHFPSLVGNNIEEHFHKLGTLCSEPYLSMAERFLATKTLPKKPTKWVFESGWTRYTPGADPEAVPFPSESELVFDVEVMYHRSPFAVICTAVSSKAWYGWVSPLLTNFAIDPSYDDWEHLIPFDCLRNPKLLVGYNVSYDRARVREEYNIKQSQAFYLDGMALHVATSGISSQQRPMWHKHNKAKKTTEEELELFVQSELDQELSDDPWLNKGSPNSLASVAKFHCGIDVDKSDREFFETTEPQDIIDNFDMLMDYCAKDVDATFKITAELFPRFRKKIPHPVSFAALRHLGTLVLPTTKKWDSYVLTAEDCYLHNRQQVSEILRERANSLVSFVEAKEPLPDVSDDPWLRQLDWTLKEQRFKKNGEPVAKQAFLTGYPEWYRDLFRNKEKEMNISVRTRITPLLLKLKWEGYPLLWTDSAGWCFKVPDETKEVKRMAAKNYTLAKLSEEDHESLLDELRDNGHYQLFKIPHPEGPSKRCTSVLSKSYLRYFENGVLSSEYEYAQDILRLNSEASYWMGNRNRILDQFVVYSDTSGSKNMFFDTKVKSREHPEMGIILPKLCSMGTITRRATENTWLTASNSKSNRIGSELKAMIEAPQGYAFVGADVDSEELWIASLVGDSMFKIHGGTALGWMTLEGDKNEGTDLHSKTAEILGILRNDAKVFNYGRIYGAGVKFATTLLKQFNSELTDAAALKVAQDLYARTKGQTGKSKFLDRPMYHGGTESVMFNALEAIAYQDDPRTPVLGAAITDALSKKNLNKNNYMTSRINWAIQSSGVDYLHLLLISMEYLIARYQVDARLILTVHDEIRYMVKEDQKYKLALLLQVSNLWTRAMFCEQMGLKEVPQSCAFFSEVDIDHVLRKEVTMDCVTPSHPDSIPPGEKYTIRQLLEKCDFGKVLDEGRKKRGYKPLDYQYQPQVPVLQALQGGIESLSLAKLRIQNSIDKAEWRKEVNQFIKLQKNEQLDEIERSFEKTSILSKPRKSIKNDFDVSSDGDEALRHELAALALESYDDQNHDFGDFSIPGQQVKYVRQSAFKYNNYKPQKYDIRTKTWSAKVSRAQKNIKEPKSTPNENRQVLGFHPFAKQRYEAKRSFSTATKTARSVTDRRRGNAWFYWKEAWRRPNQQ</sequence>
<name>A0ACC2WEI9_9TREE</name>
<dbReference type="Proteomes" id="UP001241377">
    <property type="component" value="Unassembled WGS sequence"/>
</dbReference>
<gene>
    <name evidence="1" type="ORF">QFC19_002224</name>
</gene>
<comment type="caution">
    <text evidence="1">The sequence shown here is derived from an EMBL/GenBank/DDBJ whole genome shotgun (WGS) entry which is preliminary data.</text>
</comment>
<proteinExistence type="predicted"/>
<evidence type="ECO:0000313" key="1">
    <source>
        <dbReference type="EMBL" id="KAJ9109471.1"/>
    </source>
</evidence>
<organism evidence="1 2">
    <name type="scientific">Naganishia cerealis</name>
    <dbReference type="NCBI Taxonomy" id="610337"/>
    <lineage>
        <taxon>Eukaryota</taxon>
        <taxon>Fungi</taxon>
        <taxon>Dikarya</taxon>
        <taxon>Basidiomycota</taxon>
        <taxon>Agaricomycotina</taxon>
        <taxon>Tremellomycetes</taxon>
        <taxon>Filobasidiales</taxon>
        <taxon>Filobasidiaceae</taxon>
        <taxon>Naganishia</taxon>
    </lineage>
</organism>
<evidence type="ECO:0000313" key="2">
    <source>
        <dbReference type="Proteomes" id="UP001241377"/>
    </source>
</evidence>
<keyword evidence="2" id="KW-1185">Reference proteome</keyword>
<protein>
    <submittedName>
        <fullName evidence="1">Uncharacterized protein</fullName>
    </submittedName>
</protein>
<dbReference type="EMBL" id="JASBWR010000018">
    <property type="protein sequence ID" value="KAJ9109471.1"/>
    <property type="molecule type" value="Genomic_DNA"/>
</dbReference>
<reference evidence="1" key="1">
    <citation type="submission" date="2023-04" db="EMBL/GenBank/DDBJ databases">
        <title>Draft Genome sequencing of Naganishia species isolated from polar environments using Oxford Nanopore Technology.</title>
        <authorList>
            <person name="Leo P."/>
            <person name="Venkateswaran K."/>
        </authorList>
    </citation>
    <scope>NUCLEOTIDE SEQUENCE</scope>
    <source>
        <strain evidence="1">MNA-CCFEE 5261</strain>
    </source>
</reference>
<accession>A0ACC2WEI9</accession>